<dbReference type="EMBL" id="CADCTJ010000831">
    <property type="protein sequence ID" value="CAA9268736.1"/>
    <property type="molecule type" value="Genomic_DNA"/>
</dbReference>
<sequence length="60" mass="6958">MSIIVRPLAGVGVYWCARPEVSLIVRPERGRTRQFLMLENLTGLRLRRNTFSINWNQSGK</sequence>
<proteinExistence type="predicted"/>
<gene>
    <name evidence="1" type="ORF">AVDCRST_MAG95-2661</name>
</gene>
<reference evidence="1" key="1">
    <citation type="submission" date="2020-02" db="EMBL/GenBank/DDBJ databases">
        <authorList>
            <person name="Meier V. D."/>
        </authorList>
    </citation>
    <scope>NUCLEOTIDE SEQUENCE</scope>
    <source>
        <strain evidence="1">AVDCRST_MAG95</strain>
    </source>
</reference>
<protein>
    <submittedName>
        <fullName evidence="1">Uncharacterized protein</fullName>
    </submittedName>
</protein>
<organism evidence="1">
    <name type="scientific">uncultured Adhaeribacter sp</name>
    <dbReference type="NCBI Taxonomy" id="448109"/>
    <lineage>
        <taxon>Bacteria</taxon>
        <taxon>Pseudomonadati</taxon>
        <taxon>Bacteroidota</taxon>
        <taxon>Cytophagia</taxon>
        <taxon>Cytophagales</taxon>
        <taxon>Hymenobacteraceae</taxon>
        <taxon>Adhaeribacter</taxon>
        <taxon>environmental samples</taxon>
    </lineage>
</organism>
<dbReference type="AlphaFoldDB" id="A0A6J4J2J8"/>
<name>A0A6J4J2J8_9BACT</name>
<evidence type="ECO:0000313" key="1">
    <source>
        <dbReference type="EMBL" id="CAA9268736.1"/>
    </source>
</evidence>
<accession>A0A6J4J2J8</accession>